<comment type="caution">
    <text evidence="1">The sequence shown here is derived from an EMBL/GenBank/DDBJ whole genome shotgun (WGS) entry which is preliminary data.</text>
</comment>
<name>A0AAW8HCJ6_9ENTR</name>
<protein>
    <submittedName>
        <fullName evidence="1">PilN domain-containing protein</fullName>
    </submittedName>
</protein>
<dbReference type="Proteomes" id="UP001225042">
    <property type="component" value="Unassembled WGS sequence"/>
</dbReference>
<dbReference type="AlphaFoldDB" id="A0AAW8HCJ6"/>
<dbReference type="Pfam" id="PF05137">
    <property type="entry name" value="PilN"/>
    <property type="match status" value="1"/>
</dbReference>
<keyword evidence="2" id="KW-1185">Reference proteome</keyword>
<organism evidence="1 2">
    <name type="scientific">Enterobacter soli</name>
    <dbReference type="NCBI Taxonomy" id="885040"/>
    <lineage>
        <taxon>Bacteria</taxon>
        <taxon>Pseudomonadati</taxon>
        <taxon>Pseudomonadota</taxon>
        <taxon>Gammaproteobacteria</taxon>
        <taxon>Enterobacterales</taxon>
        <taxon>Enterobacteriaceae</taxon>
        <taxon>Enterobacter</taxon>
    </lineage>
</organism>
<sequence length="151" mass="16883">MRCIRLWSILLAGWLLVVLAATLWLRAYYLIGIRALQQDIAGMSAVERVLEARQKQDLPMPQVSVQPSVNLPWSPVLLSLAQEIPPQAWLTQLRYQPPSLTLTGYAVSLPALSAMEEALKKVKGMRPGAAGELQQDNQGRWMFTFRLVSQG</sequence>
<reference evidence="1 2" key="1">
    <citation type="submission" date="2023-08" db="EMBL/GenBank/DDBJ databases">
        <authorList>
            <person name="Dale J."/>
        </authorList>
    </citation>
    <scope>NUCLEOTIDE SEQUENCE [LARGE SCALE GENOMIC DNA]</scope>
    <source>
        <strain evidence="1 2">2023EL-00788</strain>
    </source>
</reference>
<gene>
    <name evidence="1" type="ORF">RBJ67_20790</name>
</gene>
<dbReference type="InterPro" id="IPR007813">
    <property type="entry name" value="PilN"/>
</dbReference>
<accession>A0AAW8HCJ6</accession>
<evidence type="ECO:0000313" key="1">
    <source>
        <dbReference type="EMBL" id="MDQ2258568.1"/>
    </source>
</evidence>
<evidence type="ECO:0000313" key="2">
    <source>
        <dbReference type="Proteomes" id="UP001225042"/>
    </source>
</evidence>
<proteinExistence type="predicted"/>
<dbReference type="EMBL" id="JAVDKS010000010">
    <property type="protein sequence ID" value="MDQ2258568.1"/>
    <property type="molecule type" value="Genomic_DNA"/>
</dbReference>
<dbReference type="RefSeq" id="WP_306684232.1">
    <property type="nucleotide sequence ID" value="NZ_JAVDKR010000010.1"/>
</dbReference>